<dbReference type="EMBL" id="BAAALF010000248">
    <property type="protein sequence ID" value="GAA1274423.1"/>
    <property type="molecule type" value="Genomic_DNA"/>
</dbReference>
<dbReference type="InterPro" id="IPR009057">
    <property type="entry name" value="Homeodomain-like_sf"/>
</dbReference>
<dbReference type="Proteomes" id="UP001500037">
    <property type="component" value="Unassembled WGS sequence"/>
</dbReference>
<accession>A0ABN1X1K3</accession>
<reference evidence="6 7" key="1">
    <citation type="journal article" date="2019" name="Int. J. Syst. Evol. Microbiol.">
        <title>The Global Catalogue of Microorganisms (GCM) 10K type strain sequencing project: providing services to taxonomists for standard genome sequencing and annotation.</title>
        <authorList>
            <consortium name="The Broad Institute Genomics Platform"/>
            <consortium name="The Broad Institute Genome Sequencing Center for Infectious Disease"/>
            <person name="Wu L."/>
            <person name="Ma J."/>
        </authorList>
    </citation>
    <scope>NUCLEOTIDE SEQUENCE [LARGE SCALE GENOMIC DNA]</scope>
    <source>
        <strain evidence="6 7">JCM 13004</strain>
    </source>
</reference>
<sequence>MPALDPPAPTAPPAPPFGVLRAPQQARSREKVTRILAATARLLAERPYQEIGTKLIAAEAGVSVGVLYRFFPDKEAIVLGLAVQWLDEFTVLITQELSAPLPADPRALAARLLAAQVRFRREQAGFRQLWFNGPPLPALRAHDDRSDRTMADAIRAVLVDHYGLPDSPAFALRVELVVTTVGGLLNEAFRHREEGDPAILAEIQVMLDRWLFALPDDTGQSH</sequence>
<evidence type="ECO:0000313" key="7">
    <source>
        <dbReference type="Proteomes" id="UP001500037"/>
    </source>
</evidence>
<keyword evidence="3" id="KW-0804">Transcription</keyword>
<dbReference type="PANTHER" id="PTHR30055">
    <property type="entry name" value="HTH-TYPE TRANSCRIPTIONAL REGULATOR RUTR"/>
    <property type="match status" value="1"/>
</dbReference>
<evidence type="ECO:0000256" key="1">
    <source>
        <dbReference type="ARBA" id="ARBA00023015"/>
    </source>
</evidence>
<dbReference type="Pfam" id="PF00440">
    <property type="entry name" value="TetR_N"/>
    <property type="match status" value="1"/>
</dbReference>
<organism evidence="6 7">
    <name type="scientific">Kitasatospora nipponensis</name>
    <dbReference type="NCBI Taxonomy" id="258049"/>
    <lineage>
        <taxon>Bacteria</taxon>
        <taxon>Bacillati</taxon>
        <taxon>Actinomycetota</taxon>
        <taxon>Actinomycetes</taxon>
        <taxon>Kitasatosporales</taxon>
        <taxon>Streptomycetaceae</taxon>
        <taxon>Kitasatospora</taxon>
    </lineage>
</organism>
<feature type="DNA-binding region" description="H-T-H motif" evidence="4">
    <location>
        <begin position="52"/>
        <end position="71"/>
    </location>
</feature>
<dbReference type="SUPFAM" id="SSF46689">
    <property type="entry name" value="Homeodomain-like"/>
    <property type="match status" value="1"/>
</dbReference>
<dbReference type="InterPro" id="IPR050109">
    <property type="entry name" value="HTH-type_TetR-like_transc_reg"/>
</dbReference>
<keyword evidence="7" id="KW-1185">Reference proteome</keyword>
<gene>
    <name evidence="6" type="ORF">GCM10009665_72400</name>
</gene>
<dbReference type="PRINTS" id="PR00455">
    <property type="entry name" value="HTHTETR"/>
</dbReference>
<feature type="domain" description="HTH tetR-type" evidence="5">
    <location>
        <begin position="29"/>
        <end position="89"/>
    </location>
</feature>
<dbReference type="PANTHER" id="PTHR30055:SF234">
    <property type="entry name" value="HTH-TYPE TRANSCRIPTIONAL REGULATOR BETI"/>
    <property type="match status" value="1"/>
</dbReference>
<protein>
    <submittedName>
        <fullName evidence="6">TetR family transcriptional regulator</fullName>
    </submittedName>
</protein>
<dbReference type="InterPro" id="IPR001647">
    <property type="entry name" value="HTH_TetR"/>
</dbReference>
<dbReference type="Gene3D" id="1.10.357.10">
    <property type="entry name" value="Tetracycline Repressor, domain 2"/>
    <property type="match status" value="1"/>
</dbReference>
<keyword evidence="1" id="KW-0805">Transcription regulation</keyword>
<name>A0ABN1X1K3_9ACTN</name>
<proteinExistence type="predicted"/>
<comment type="caution">
    <text evidence="6">The sequence shown here is derived from an EMBL/GenBank/DDBJ whole genome shotgun (WGS) entry which is preliminary data.</text>
</comment>
<dbReference type="RefSeq" id="WP_344446480.1">
    <property type="nucleotide sequence ID" value="NZ_BAAALF010000248.1"/>
</dbReference>
<evidence type="ECO:0000256" key="3">
    <source>
        <dbReference type="ARBA" id="ARBA00023163"/>
    </source>
</evidence>
<dbReference type="PROSITE" id="PS50977">
    <property type="entry name" value="HTH_TETR_2"/>
    <property type="match status" value="1"/>
</dbReference>
<dbReference type="Pfam" id="PF17918">
    <property type="entry name" value="TetR_C_15"/>
    <property type="match status" value="1"/>
</dbReference>
<evidence type="ECO:0000313" key="6">
    <source>
        <dbReference type="EMBL" id="GAA1274423.1"/>
    </source>
</evidence>
<evidence type="ECO:0000259" key="5">
    <source>
        <dbReference type="PROSITE" id="PS50977"/>
    </source>
</evidence>
<evidence type="ECO:0000256" key="2">
    <source>
        <dbReference type="ARBA" id="ARBA00023125"/>
    </source>
</evidence>
<keyword evidence="2 4" id="KW-0238">DNA-binding</keyword>
<evidence type="ECO:0000256" key="4">
    <source>
        <dbReference type="PROSITE-ProRule" id="PRU00335"/>
    </source>
</evidence>
<dbReference type="InterPro" id="IPR041669">
    <property type="entry name" value="TetR_C_15"/>
</dbReference>